<feature type="transmembrane region" description="Helical" evidence="7">
    <location>
        <begin position="91"/>
        <end position="110"/>
    </location>
</feature>
<keyword evidence="4 7" id="KW-0812">Transmembrane</keyword>
<feature type="transmembrane region" description="Helical" evidence="7">
    <location>
        <begin position="122"/>
        <end position="139"/>
    </location>
</feature>
<dbReference type="InterPro" id="IPR045018">
    <property type="entry name" value="Azg-like"/>
</dbReference>
<name>A0A8I1A9L0_THEIN</name>
<evidence type="ECO:0000256" key="6">
    <source>
        <dbReference type="ARBA" id="ARBA00023136"/>
    </source>
</evidence>
<dbReference type="AlphaFoldDB" id="A0A8I1A9L0"/>
<evidence type="ECO:0000256" key="1">
    <source>
        <dbReference type="ARBA" id="ARBA00004141"/>
    </source>
</evidence>
<comment type="similarity">
    <text evidence="2">Belongs to the nucleobase:cation symporter-2 (NCS2) (TC 2.A.40) family. Azg-like subfamily.</text>
</comment>
<proteinExistence type="inferred from homology"/>
<feature type="transmembrane region" description="Helical" evidence="7">
    <location>
        <begin position="184"/>
        <end position="203"/>
    </location>
</feature>
<evidence type="ECO:0000256" key="4">
    <source>
        <dbReference type="ARBA" id="ARBA00022692"/>
    </source>
</evidence>
<feature type="transmembrane region" description="Helical" evidence="7">
    <location>
        <begin position="38"/>
        <end position="59"/>
    </location>
</feature>
<gene>
    <name evidence="8" type="ORF">I8U20_08885</name>
</gene>
<dbReference type="Pfam" id="PF00860">
    <property type="entry name" value="Xan_ur_permease"/>
    <property type="match status" value="1"/>
</dbReference>
<keyword evidence="9" id="KW-1185">Reference proteome</keyword>
<dbReference type="InterPro" id="IPR006043">
    <property type="entry name" value="NCS2"/>
</dbReference>
<keyword evidence="3" id="KW-0813">Transport</keyword>
<accession>A0A8I1A9L0</accession>
<reference evidence="8 9" key="1">
    <citation type="submission" date="2020-12" db="EMBL/GenBank/DDBJ databases">
        <title>WGS of Thermoactinomyces spp.</title>
        <authorList>
            <person name="Cheng K."/>
        </authorList>
    </citation>
    <scope>NUCLEOTIDE SEQUENCE [LARGE SCALE GENOMIC DNA]</scope>
    <source>
        <strain evidence="9">CICC 10671\DSM 43846</strain>
    </source>
</reference>
<dbReference type="PANTHER" id="PTHR43337">
    <property type="entry name" value="XANTHINE/URACIL PERMEASE C887.17-RELATED"/>
    <property type="match status" value="1"/>
</dbReference>
<evidence type="ECO:0000256" key="5">
    <source>
        <dbReference type="ARBA" id="ARBA00022989"/>
    </source>
</evidence>
<feature type="transmembrane region" description="Helical" evidence="7">
    <location>
        <begin position="299"/>
        <end position="319"/>
    </location>
</feature>
<feature type="transmembrane region" description="Helical" evidence="7">
    <location>
        <begin position="395"/>
        <end position="415"/>
    </location>
</feature>
<dbReference type="GO" id="GO:0005345">
    <property type="term" value="F:purine nucleobase transmembrane transporter activity"/>
    <property type="evidence" value="ECO:0007669"/>
    <property type="project" value="TreeGrafter"/>
</dbReference>
<dbReference type="Proteomes" id="UP000633619">
    <property type="component" value="Unassembled WGS sequence"/>
</dbReference>
<feature type="transmembrane region" description="Helical" evidence="7">
    <location>
        <begin position="160"/>
        <end position="178"/>
    </location>
</feature>
<comment type="subcellular location">
    <subcellularLocation>
        <location evidence="1">Membrane</location>
        <topology evidence="1">Multi-pass membrane protein</topology>
    </subcellularLocation>
</comment>
<sequence>MDRSTLKVEIIAGVTSFFTTAYILLVNPLILKDAGIPLGAGLMATICASVFGCLIMGWFAKAPVILVPGMGVNAFFSYTIVQSFGLSWKQGLAVVILSGFCFFVASVTSWGDKLVTGVPDSLKHGITAGIGFLLTFIGLQKGMIIRPSEINVVQLGDFSHPVTLATILGLVVTLFLFVRGTRGGMLIGLIITSLLTMILTGDFRPRATDVKLQDYVHLFAAAEFSFWQIPFWLSVFSMTMIVVFENMGLLSGMLPDAKKFPRAYQVVAVSTLTSGIFGTSPTVASAESSAGIAEGGRTGVPALVAAGLFALSVLMLPVISMIPENAVAPVLMVIGALMMKSVEEIPFHDFSEGFPAFLIIAGIPLTGSIADGLALGFIAYPLIKAASGKWKQVSRLIYMTAGLFLIYFVASAWMMH</sequence>
<evidence type="ECO:0000256" key="3">
    <source>
        <dbReference type="ARBA" id="ARBA00022448"/>
    </source>
</evidence>
<keyword evidence="6 7" id="KW-0472">Membrane</keyword>
<dbReference type="EMBL" id="JAECVW010000004">
    <property type="protein sequence ID" value="MBH8595445.1"/>
    <property type="molecule type" value="Genomic_DNA"/>
</dbReference>
<protein>
    <submittedName>
        <fullName evidence="8">NCS2 family permease</fullName>
    </submittedName>
</protein>
<evidence type="ECO:0000256" key="2">
    <source>
        <dbReference type="ARBA" id="ARBA00005697"/>
    </source>
</evidence>
<evidence type="ECO:0000313" key="9">
    <source>
        <dbReference type="Proteomes" id="UP000633619"/>
    </source>
</evidence>
<feature type="transmembrane region" description="Helical" evidence="7">
    <location>
        <begin position="6"/>
        <end position="26"/>
    </location>
</feature>
<organism evidence="8 9">
    <name type="scientific">Thermoactinomyces intermedius</name>
    <dbReference type="NCBI Taxonomy" id="2024"/>
    <lineage>
        <taxon>Bacteria</taxon>
        <taxon>Bacillati</taxon>
        <taxon>Bacillota</taxon>
        <taxon>Bacilli</taxon>
        <taxon>Bacillales</taxon>
        <taxon>Thermoactinomycetaceae</taxon>
        <taxon>Thermoactinomyces</taxon>
    </lineage>
</organism>
<evidence type="ECO:0000256" key="7">
    <source>
        <dbReference type="SAM" id="Phobius"/>
    </source>
</evidence>
<feature type="transmembrane region" description="Helical" evidence="7">
    <location>
        <begin position="354"/>
        <end position="383"/>
    </location>
</feature>
<keyword evidence="5 7" id="KW-1133">Transmembrane helix</keyword>
<dbReference type="GO" id="GO:0005886">
    <property type="term" value="C:plasma membrane"/>
    <property type="evidence" value="ECO:0007669"/>
    <property type="project" value="TreeGrafter"/>
</dbReference>
<dbReference type="RefSeq" id="WP_049720081.1">
    <property type="nucleotide sequence ID" value="NZ_JACEIR010000005.1"/>
</dbReference>
<comment type="caution">
    <text evidence="8">The sequence shown here is derived from an EMBL/GenBank/DDBJ whole genome shotgun (WGS) entry which is preliminary data.</text>
</comment>
<feature type="transmembrane region" description="Helical" evidence="7">
    <location>
        <begin position="65"/>
        <end position="84"/>
    </location>
</feature>
<evidence type="ECO:0000313" key="8">
    <source>
        <dbReference type="EMBL" id="MBH8595445.1"/>
    </source>
</evidence>
<feature type="transmembrane region" description="Helical" evidence="7">
    <location>
        <begin position="215"/>
        <end position="244"/>
    </location>
</feature>
<dbReference type="PANTHER" id="PTHR43337:SF2">
    <property type="entry name" value="XANTHINE_URACIL PERMEASE"/>
    <property type="match status" value="1"/>
</dbReference>